<accession>A0A839YYS9</accession>
<dbReference type="PROSITE" id="PS51891">
    <property type="entry name" value="CENP_V_GFA"/>
    <property type="match status" value="1"/>
</dbReference>
<evidence type="ECO:0000259" key="5">
    <source>
        <dbReference type="PROSITE" id="PS51891"/>
    </source>
</evidence>
<evidence type="ECO:0000256" key="4">
    <source>
        <dbReference type="ARBA" id="ARBA00023239"/>
    </source>
</evidence>
<dbReference type="GO" id="GO:0046872">
    <property type="term" value="F:metal ion binding"/>
    <property type="evidence" value="ECO:0007669"/>
    <property type="project" value="UniProtKB-KW"/>
</dbReference>
<evidence type="ECO:0000256" key="3">
    <source>
        <dbReference type="ARBA" id="ARBA00022833"/>
    </source>
</evidence>
<protein>
    <recommendedName>
        <fullName evidence="5">CENP-V/GFA domain-containing protein</fullName>
    </recommendedName>
</protein>
<gene>
    <name evidence="6" type="ORF">FHS50_001169</name>
</gene>
<dbReference type="Proteomes" id="UP000578569">
    <property type="component" value="Unassembled WGS sequence"/>
</dbReference>
<reference evidence="6 7" key="1">
    <citation type="submission" date="2020-08" db="EMBL/GenBank/DDBJ databases">
        <title>Genomic Encyclopedia of Type Strains, Phase IV (KMG-IV): sequencing the most valuable type-strain genomes for metagenomic binning, comparative biology and taxonomic classification.</title>
        <authorList>
            <person name="Goeker M."/>
        </authorList>
    </citation>
    <scope>NUCLEOTIDE SEQUENCE [LARGE SCALE GENOMIC DNA]</scope>
    <source>
        <strain evidence="6 7">DSM 24194</strain>
    </source>
</reference>
<sequence length="135" mass="14848">MTKMLEGGCHCGAVRYRLDAAAVRRQAICHCRDCQRHSGAPMVAWALVDEGGLSVTGDPGEHCSSPGVRWQFCPRCGTGLFYRNASSEGRIDVQAMTFDDPGELPDPVARVQMAEAVHWVRNLDHIPAHDRFPDS</sequence>
<evidence type="ECO:0000256" key="2">
    <source>
        <dbReference type="ARBA" id="ARBA00022723"/>
    </source>
</evidence>
<proteinExistence type="inferred from homology"/>
<evidence type="ECO:0000256" key="1">
    <source>
        <dbReference type="ARBA" id="ARBA00005495"/>
    </source>
</evidence>
<feature type="domain" description="CENP-V/GFA" evidence="5">
    <location>
        <begin position="5"/>
        <end position="120"/>
    </location>
</feature>
<dbReference type="Gene3D" id="3.90.1590.10">
    <property type="entry name" value="glutathione-dependent formaldehyde- activating enzyme (gfa)"/>
    <property type="match status" value="1"/>
</dbReference>
<dbReference type="Pfam" id="PF04828">
    <property type="entry name" value="GFA"/>
    <property type="match status" value="1"/>
</dbReference>
<evidence type="ECO:0000313" key="6">
    <source>
        <dbReference type="EMBL" id="MBB3764146.1"/>
    </source>
</evidence>
<comment type="caution">
    <text evidence="6">The sequence shown here is derived from an EMBL/GenBank/DDBJ whole genome shotgun (WGS) entry which is preliminary data.</text>
</comment>
<evidence type="ECO:0000313" key="7">
    <source>
        <dbReference type="Proteomes" id="UP000578569"/>
    </source>
</evidence>
<dbReference type="RefSeq" id="WP_183933429.1">
    <property type="nucleotide sequence ID" value="NZ_JACICF010000001.1"/>
</dbReference>
<dbReference type="AlphaFoldDB" id="A0A839YYS9"/>
<dbReference type="PANTHER" id="PTHR33337">
    <property type="entry name" value="GFA DOMAIN-CONTAINING PROTEIN"/>
    <property type="match status" value="1"/>
</dbReference>
<dbReference type="InterPro" id="IPR011057">
    <property type="entry name" value="Mss4-like_sf"/>
</dbReference>
<keyword evidence="4" id="KW-0456">Lyase</keyword>
<keyword evidence="7" id="KW-1185">Reference proteome</keyword>
<keyword evidence="2" id="KW-0479">Metal-binding</keyword>
<dbReference type="PANTHER" id="PTHR33337:SF40">
    <property type="entry name" value="CENP-V_GFA DOMAIN-CONTAINING PROTEIN-RELATED"/>
    <property type="match status" value="1"/>
</dbReference>
<dbReference type="InterPro" id="IPR006913">
    <property type="entry name" value="CENP-V/GFA"/>
</dbReference>
<keyword evidence="3" id="KW-0862">Zinc</keyword>
<organism evidence="6 7">
    <name type="scientific">Sphingomicrobium lutaoense</name>
    <dbReference type="NCBI Taxonomy" id="515949"/>
    <lineage>
        <taxon>Bacteria</taxon>
        <taxon>Pseudomonadati</taxon>
        <taxon>Pseudomonadota</taxon>
        <taxon>Alphaproteobacteria</taxon>
        <taxon>Sphingomonadales</taxon>
        <taxon>Sphingomonadaceae</taxon>
        <taxon>Sphingomicrobium</taxon>
    </lineage>
</organism>
<comment type="similarity">
    <text evidence="1">Belongs to the Gfa family.</text>
</comment>
<dbReference type="GO" id="GO:0016846">
    <property type="term" value="F:carbon-sulfur lyase activity"/>
    <property type="evidence" value="ECO:0007669"/>
    <property type="project" value="InterPro"/>
</dbReference>
<dbReference type="SUPFAM" id="SSF51316">
    <property type="entry name" value="Mss4-like"/>
    <property type="match status" value="1"/>
</dbReference>
<name>A0A839YYS9_9SPHN</name>
<dbReference type="EMBL" id="JACICF010000001">
    <property type="protein sequence ID" value="MBB3764146.1"/>
    <property type="molecule type" value="Genomic_DNA"/>
</dbReference>